<evidence type="ECO:0000313" key="1">
    <source>
        <dbReference type="EMBL" id="QQM32143.1"/>
    </source>
</evidence>
<proteinExistence type="predicted"/>
<dbReference type="Proteomes" id="UP000596083">
    <property type="component" value="Chromosome"/>
</dbReference>
<dbReference type="RefSeq" id="WP_200337607.1">
    <property type="nucleotide sequence ID" value="NZ_CP066786.1"/>
</dbReference>
<dbReference type="EMBL" id="CP066786">
    <property type="protein sequence ID" value="QQM32143.1"/>
    <property type="molecule type" value="Genomic_DNA"/>
</dbReference>
<evidence type="ECO:0000313" key="2">
    <source>
        <dbReference type="Proteomes" id="UP000596083"/>
    </source>
</evidence>
<dbReference type="Pfam" id="PF05988">
    <property type="entry name" value="DUF899"/>
    <property type="match status" value="1"/>
</dbReference>
<dbReference type="AlphaFoldDB" id="A0A7T7HN66"/>
<organism evidence="1 2">
    <name type="scientific">Martelella lutilitoris</name>
    <dbReference type="NCBI Taxonomy" id="2583532"/>
    <lineage>
        <taxon>Bacteria</taxon>
        <taxon>Pseudomonadati</taxon>
        <taxon>Pseudomonadota</taxon>
        <taxon>Alphaproteobacteria</taxon>
        <taxon>Hyphomicrobiales</taxon>
        <taxon>Aurantimonadaceae</taxon>
        <taxon>Martelella</taxon>
    </lineage>
</organism>
<sequence>MTGISDHETKMVSGVVRQTTSPHAWRNELADLRDAEKDLTRAQDRLAARRRRMPWTKVDGEYAFTGPEGTGTLADLFDDRRQLIVYHHMLKPADPSPCAGCCMVADQIPHLSHLHARNTTLVFVSKAPISEIAAFRKRMGWSMPWYETRDSFNADFDVSSGFGLNVFYRDGADIYRTYYTTGRGVETLGTVWTLLDLTPLGRQEDWEDAPEGTPQTRPYQWWRRHDAYD</sequence>
<name>A0A7T7HN66_9HYPH</name>
<gene>
    <name evidence="1" type="ORF">JET14_08360</name>
</gene>
<dbReference type="KEGG" id="mlut:JET14_08360"/>
<reference evidence="1 2" key="1">
    <citation type="submission" date="2020-12" db="EMBL/GenBank/DDBJ databases">
        <authorList>
            <person name="Zheng R.K."/>
            <person name="Sun C.M."/>
        </authorList>
    </citation>
    <scope>NUCLEOTIDE SEQUENCE [LARGE SCALE GENOMIC DNA]</scope>
    <source>
        <strain evidence="1 2">ZRK001</strain>
    </source>
</reference>
<accession>A0A7T7HN66</accession>
<dbReference type="InterPro" id="IPR010296">
    <property type="entry name" value="DUF899_thioredox"/>
</dbReference>
<protein>
    <submittedName>
        <fullName evidence="1">DUF899 domain-containing protein</fullName>
    </submittedName>
</protein>